<dbReference type="SUPFAM" id="SSF55681">
    <property type="entry name" value="Class II aaRS and biotin synthetases"/>
    <property type="match status" value="1"/>
</dbReference>
<gene>
    <name evidence="3" type="ORF">THC_1798</name>
</gene>
<feature type="domain" description="BPL/LPL catalytic" evidence="2">
    <location>
        <begin position="1"/>
        <end position="177"/>
    </location>
</feature>
<dbReference type="AlphaFoldDB" id="A0A0U4W508"/>
<dbReference type="InterPro" id="IPR045864">
    <property type="entry name" value="aa-tRNA-synth_II/BPL/LPL"/>
</dbReference>
<dbReference type="STRING" id="1653476.THC_1798"/>
<accession>A0A0U4W508</accession>
<keyword evidence="4" id="KW-1185">Reference proteome</keyword>
<dbReference type="PROSITE" id="PS51733">
    <property type="entry name" value="BPL_LPL_CATALYTIC"/>
    <property type="match status" value="1"/>
</dbReference>
<dbReference type="EMBL" id="AP014945">
    <property type="protein sequence ID" value="BAU24157.1"/>
    <property type="molecule type" value="Genomic_DNA"/>
</dbReference>
<dbReference type="Gene3D" id="3.30.930.10">
    <property type="entry name" value="Bira Bifunctional Protein, Domain 2"/>
    <property type="match status" value="1"/>
</dbReference>
<protein>
    <submittedName>
        <fullName evidence="3">Biotin/acetyl-CoA-carboxylase ligase</fullName>
    </submittedName>
</protein>
<dbReference type="KEGG" id="cthi:THC_1798"/>
<dbReference type="OrthoDB" id="9807064at2"/>
<dbReference type="Proteomes" id="UP000068196">
    <property type="component" value="Chromosome"/>
</dbReference>
<evidence type="ECO:0000259" key="2">
    <source>
        <dbReference type="PROSITE" id="PS51733"/>
    </source>
</evidence>
<reference evidence="3 4" key="1">
    <citation type="journal article" date="2016" name="Int. J. Syst. Evol. Microbiol.">
        <title>Caldimicrobium thiodismutans sp. nov., a sulfur-disproportionating bacterium isolated from a hot spring, and emended description of the genus Caldimicrobium.</title>
        <authorList>
            <person name="Kojima H."/>
            <person name="Umezawa K."/>
            <person name="Fukui M."/>
        </authorList>
    </citation>
    <scope>NUCLEOTIDE SEQUENCE [LARGE SCALE GENOMIC DNA]</scope>
    <source>
        <strain evidence="3 4">TF1</strain>
    </source>
</reference>
<evidence type="ECO:0000256" key="1">
    <source>
        <dbReference type="ARBA" id="ARBA00022598"/>
    </source>
</evidence>
<organism evidence="3 4">
    <name type="scientific">Caldimicrobium thiodismutans</name>
    <dbReference type="NCBI Taxonomy" id="1653476"/>
    <lineage>
        <taxon>Bacteria</taxon>
        <taxon>Pseudomonadati</taxon>
        <taxon>Thermodesulfobacteriota</taxon>
        <taxon>Thermodesulfobacteria</taxon>
        <taxon>Thermodesulfobacteriales</taxon>
        <taxon>Thermodesulfobacteriaceae</taxon>
        <taxon>Caldimicrobium</taxon>
    </lineage>
</organism>
<dbReference type="InterPro" id="IPR004143">
    <property type="entry name" value="BPL_LPL_catalytic"/>
</dbReference>
<evidence type="ECO:0000313" key="4">
    <source>
        <dbReference type="Proteomes" id="UP000068196"/>
    </source>
</evidence>
<sequence>MVPLIIGEEIWYYPSLDRGMDKAKELIELYPRTAHGRILWIGEVLKAKGRFQRRWYAKKGGLWLVITLYDELLPEREGLLGIAVGLALTRAVRTVGGERVFLKWINDLHYQGRKLAGVLMERWKDWIIIGIGINVNNNPPAHLPAISLKEIIKKEVSLKELLALFIKYFNSYYQILWTLDLDLYYGEALSNPIIEDFKKYSDTLGRCVYYHYNTDEEGGLIGNAISIDSKGALFLESEGEIIKVNTGEILYLS</sequence>
<dbReference type="GO" id="GO:0005737">
    <property type="term" value="C:cytoplasm"/>
    <property type="evidence" value="ECO:0007669"/>
    <property type="project" value="TreeGrafter"/>
</dbReference>
<proteinExistence type="predicted"/>
<dbReference type="InterPro" id="IPR004408">
    <property type="entry name" value="Biotin_CoA_COase_ligase"/>
</dbReference>
<dbReference type="NCBIfam" id="TIGR00121">
    <property type="entry name" value="birA_ligase"/>
    <property type="match status" value="1"/>
</dbReference>
<evidence type="ECO:0000313" key="3">
    <source>
        <dbReference type="EMBL" id="BAU24157.1"/>
    </source>
</evidence>
<dbReference type="RefSeq" id="WP_068516425.1">
    <property type="nucleotide sequence ID" value="NZ_AP014945.1"/>
</dbReference>
<dbReference type="PANTHER" id="PTHR12835">
    <property type="entry name" value="BIOTIN PROTEIN LIGASE"/>
    <property type="match status" value="1"/>
</dbReference>
<keyword evidence="1 3" id="KW-0436">Ligase</keyword>
<dbReference type="Pfam" id="PF03099">
    <property type="entry name" value="BPL_LplA_LipB"/>
    <property type="match status" value="1"/>
</dbReference>
<reference evidence="4" key="2">
    <citation type="journal article" date="2016" name="Int. J. Syst. Evol. Microbiol.">
        <title>Caldimicrobium thiodismutans sp. nov., a sulfur-disproportionating bacterium isolated from a hot spring.</title>
        <authorList>
            <person name="Kojima H."/>
            <person name="Umezawa K."/>
            <person name="Fukui M."/>
        </authorList>
    </citation>
    <scope>NUCLEOTIDE SEQUENCE [LARGE SCALE GENOMIC DNA]</scope>
    <source>
        <strain evidence="4">TF1</strain>
    </source>
</reference>
<dbReference type="GO" id="GO:0004077">
    <property type="term" value="F:biotin--[biotin carboxyl-carrier protein] ligase activity"/>
    <property type="evidence" value="ECO:0007669"/>
    <property type="project" value="InterPro"/>
</dbReference>
<name>A0A0U4W508_9BACT</name>
<dbReference type="PANTHER" id="PTHR12835:SF5">
    <property type="entry name" value="BIOTIN--PROTEIN LIGASE"/>
    <property type="match status" value="1"/>
</dbReference>